<dbReference type="EC" id="2.1.1.137" evidence="4"/>
<dbReference type="Gene3D" id="3.40.50.150">
    <property type="entry name" value="Vaccinia Virus protein VP39"/>
    <property type="match status" value="1"/>
</dbReference>
<feature type="region of interest" description="Disordered" evidence="9">
    <location>
        <begin position="1"/>
        <end position="20"/>
    </location>
</feature>
<comment type="catalytic activity">
    <reaction evidence="8">
        <text>arsenic triglutathione + 3 [thioredoxin]-dithiol + 3 S-adenosyl-L-methionine = trimethylarsine + 3 [thioredoxin]-disulfide + 3 glutathione + 3 S-adenosyl-L-homocysteine + 3 H(+)</text>
        <dbReference type="Rhea" id="RHEA:69432"/>
        <dbReference type="Rhea" id="RHEA-COMP:10698"/>
        <dbReference type="Rhea" id="RHEA-COMP:10700"/>
        <dbReference type="ChEBI" id="CHEBI:15378"/>
        <dbReference type="ChEBI" id="CHEBI:27130"/>
        <dbReference type="ChEBI" id="CHEBI:29950"/>
        <dbReference type="ChEBI" id="CHEBI:50058"/>
        <dbReference type="ChEBI" id="CHEBI:57856"/>
        <dbReference type="ChEBI" id="CHEBI:57925"/>
        <dbReference type="ChEBI" id="CHEBI:59789"/>
        <dbReference type="ChEBI" id="CHEBI:183640"/>
        <dbReference type="EC" id="2.1.1.137"/>
    </reaction>
</comment>
<evidence type="ECO:0000313" key="12">
    <source>
        <dbReference type="Proteomes" id="UP000011867"/>
    </source>
</evidence>
<dbReference type="GO" id="GO:0030791">
    <property type="term" value="F:arsenite methyltransferase activity"/>
    <property type="evidence" value="ECO:0007669"/>
    <property type="project" value="UniProtKB-EC"/>
</dbReference>
<dbReference type="SUPFAM" id="SSF53335">
    <property type="entry name" value="S-adenosyl-L-methionine-dependent methyltransferases"/>
    <property type="match status" value="1"/>
</dbReference>
<feature type="compositionally biased region" description="Polar residues" evidence="9">
    <location>
        <begin position="1"/>
        <end position="19"/>
    </location>
</feature>
<comment type="catalytic activity">
    <reaction evidence="6">
        <text>arsenic triglutathione + [thioredoxin]-dithiol + S-adenosyl-L-methionine + 2 H2O = methylarsonous acid + [thioredoxin]-disulfide + 3 glutathione + S-adenosyl-L-homocysteine + H(+)</text>
        <dbReference type="Rhea" id="RHEA:69460"/>
        <dbReference type="Rhea" id="RHEA-COMP:10698"/>
        <dbReference type="Rhea" id="RHEA-COMP:10700"/>
        <dbReference type="ChEBI" id="CHEBI:15377"/>
        <dbReference type="ChEBI" id="CHEBI:15378"/>
        <dbReference type="ChEBI" id="CHEBI:17826"/>
        <dbReference type="ChEBI" id="CHEBI:29950"/>
        <dbReference type="ChEBI" id="CHEBI:50058"/>
        <dbReference type="ChEBI" id="CHEBI:57856"/>
        <dbReference type="ChEBI" id="CHEBI:57925"/>
        <dbReference type="ChEBI" id="CHEBI:59789"/>
        <dbReference type="ChEBI" id="CHEBI:183640"/>
        <dbReference type="EC" id="2.1.1.137"/>
    </reaction>
</comment>
<dbReference type="KEGG" id="nmo:Nmlp_2711"/>
<comment type="catalytic activity">
    <reaction evidence="7">
        <text>arsenic triglutathione + 2 [thioredoxin]-dithiol + 2 S-adenosyl-L-methionine + H2O = dimethylarsinous acid + 2 [thioredoxin]-disulfide + 3 glutathione + 2 S-adenosyl-L-homocysteine + 2 H(+)</text>
        <dbReference type="Rhea" id="RHEA:69464"/>
        <dbReference type="Rhea" id="RHEA-COMP:10698"/>
        <dbReference type="Rhea" id="RHEA-COMP:10700"/>
        <dbReference type="ChEBI" id="CHEBI:15377"/>
        <dbReference type="ChEBI" id="CHEBI:15378"/>
        <dbReference type="ChEBI" id="CHEBI:23808"/>
        <dbReference type="ChEBI" id="CHEBI:29950"/>
        <dbReference type="ChEBI" id="CHEBI:50058"/>
        <dbReference type="ChEBI" id="CHEBI:57856"/>
        <dbReference type="ChEBI" id="CHEBI:57925"/>
        <dbReference type="ChEBI" id="CHEBI:59789"/>
        <dbReference type="ChEBI" id="CHEBI:183640"/>
        <dbReference type="EC" id="2.1.1.137"/>
    </reaction>
</comment>
<evidence type="ECO:0000256" key="2">
    <source>
        <dbReference type="ARBA" id="ARBA00022691"/>
    </source>
</evidence>
<evidence type="ECO:0000256" key="6">
    <source>
        <dbReference type="ARBA" id="ARBA00047941"/>
    </source>
</evidence>
<evidence type="ECO:0000256" key="8">
    <source>
        <dbReference type="ARBA" id="ARBA00048428"/>
    </source>
</evidence>
<dbReference type="RefSeq" id="WP_015409631.1">
    <property type="nucleotide sequence ID" value="NC_020388.1"/>
</dbReference>
<dbReference type="CDD" id="cd02440">
    <property type="entry name" value="AdoMet_MTases"/>
    <property type="match status" value="1"/>
</dbReference>
<dbReference type="eggNOG" id="arCOG01792">
    <property type="taxonomic scope" value="Archaea"/>
</dbReference>
<evidence type="ECO:0000259" key="10">
    <source>
        <dbReference type="Pfam" id="PF13847"/>
    </source>
</evidence>
<evidence type="ECO:0000256" key="9">
    <source>
        <dbReference type="SAM" id="MobiDB-lite"/>
    </source>
</evidence>
<dbReference type="Proteomes" id="UP000011867">
    <property type="component" value="Chromosome"/>
</dbReference>
<dbReference type="AlphaFoldDB" id="M1XL08"/>
<dbReference type="EMBL" id="HF582854">
    <property type="protein sequence ID" value="CCQ36865.1"/>
    <property type="molecule type" value="Genomic_DNA"/>
</dbReference>
<reference evidence="11 12" key="1">
    <citation type="journal article" date="2013" name="Genome Announc.">
        <title>Genome of the haloarchaeon Natronomonas moolapensis, a neutrophilic member of a previously haloalkaliphilic genus.</title>
        <authorList>
            <person name="Dyall-Smith M.L."/>
            <person name="Pfeiffer F."/>
            <person name="Oberwinkler T."/>
            <person name="Klee K."/>
            <person name="Rampp M."/>
            <person name="Palm P."/>
            <person name="Gross K."/>
            <person name="Schuster S.C."/>
            <person name="Oesterhelt D."/>
        </authorList>
    </citation>
    <scope>NUCLEOTIDE SEQUENCE [LARGE SCALE GENOMIC DNA]</scope>
    <source>
        <strain evidence="12">DSM 18674 / JCM 14361 / 8.8.11</strain>
    </source>
</reference>
<gene>
    <name evidence="11" type="primary">arsM</name>
    <name evidence="11" type="ordered locus">Nmlp_2711</name>
</gene>
<dbReference type="OrthoDB" id="57427at2157"/>
<feature type="compositionally biased region" description="Low complexity" evidence="9">
    <location>
        <begin position="37"/>
        <end position="49"/>
    </location>
</feature>
<feature type="region of interest" description="Disordered" evidence="9">
    <location>
        <begin position="27"/>
        <end position="61"/>
    </location>
</feature>
<organism evidence="11 12">
    <name type="scientific">Natronomonas moolapensis (strain DSM 18674 / CECT 7526 / JCM 14361 / 8.8.11)</name>
    <dbReference type="NCBI Taxonomy" id="268739"/>
    <lineage>
        <taxon>Archaea</taxon>
        <taxon>Methanobacteriati</taxon>
        <taxon>Methanobacteriota</taxon>
        <taxon>Stenosarchaea group</taxon>
        <taxon>Halobacteria</taxon>
        <taxon>Halobacteriales</taxon>
        <taxon>Natronomonadaceae</taxon>
        <taxon>Natronomonas</taxon>
    </lineage>
</organism>
<protein>
    <recommendedName>
        <fullName evidence="5">Arsenite methyltransferase</fullName>
        <ecNumber evidence="4">2.1.1.137</ecNumber>
    </recommendedName>
</protein>
<dbReference type="InterPro" id="IPR026669">
    <property type="entry name" value="Arsenite_MeTrfase-like"/>
</dbReference>
<keyword evidence="2" id="KW-0949">S-adenosyl-L-methionine</keyword>
<keyword evidence="1 11" id="KW-0808">Transferase</keyword>
<keyword evidence="11" id="KW-0489">Methyltransferase</keyword>
<sequence>MPETSDSSTESGLDAQTQRKVVRERYASIATEESEAESSCCSSDDSCCSPGETTAPTDETARQLGYSDADLDSVDGNANLGLGCGNPQAIASLNAGEAVLDLGSGAGFDCFLAAQEVGETGRVIGVDMTPEMIKKARANASQNGAENVEFRLGEIEHLPVSDDSIDVIISNCVVNLSPDKPQVFDEAFRVLRPGGRLAISDVVLTAAVPHEVRADPDSVASCVAGASTIDRLETMLDDAGFESVRISPKDDSDEFIRDWDDDYDVSEFLVSATITARKPEVADE</sequence>
<evidence type="ECO:0000256" key="7">
    <source>
        <dbReference type="ARBA" id="ARBA00047943"/>
    </source>
</evidence>
<proteinExistence type="inferred from homology"/>
<dbReference type="InterPro" id="IPR025714">
    <property type="entry name" value="Methyltranfer_dom"/>
</dbReference>
<dbReference type="NCBIfam" id="NF008823">
    <property type="entry name" value="PRK11873.1"/>
    <property type="match status" value="1"/>
</dbReference>
<evidence type="ECO:0000313" key="11">
    <source>
        <dbReference type="EMBL" id="CCQ36865.1"/>
    </source>
</evidence>
<dbReference type="HOGENOM" id="CLU_052868_1_1_2"/>
<accession>M1XL08</accession>
<dbReference type="GeneID" id="14651478"/>
<feature type="domain" description="Methyltransferase" evidence="10">
    <location>
        <begin position="94"/>
        <end position="240"/>
    </location>
</feature>
<dbReference type="PANTHER" id="PTHR43675">
    <property type="entry name" value="ARSENITE METHYLTRANSFERASE"/>
    <property type="match status" value="1"/>
</dbReference>
<evidence type="ECO:0000256" key="1">
    <source>
        <dbReference type="ARBA" id="ARBA00022679"/>
    </source>
</evidence>
<evidence type="ECO:0000256" key="3">
    <source>
        <dbReference type="ARBA" id="ARBA00034487"/>
    </source>
</evidence>
<dbReference type="STRING" id="268739.Nmlp_2711"/>
<evidence type="ECO:0000256" key="4">
    <source>
        <dbReference type="ARBA" id="ARBA00034521"/>
    </source>
</evidence>
<dbReference type="GO" id="GO:0032259">
    <property type="term" value="P:methylation"/>
    <property type="evidence" value="ECO:0007669"/>
    <property type="project" value="UniProtKB-KW"/>
</dbReference>
<comment type="similarity">
    <text evidence="3">Belongs to the methyltransferase superfamily. Arsenite methyltransferase family.</text>
</comment>
<keyword evidence="12" id="KW-1185">Reference proteome</keyword>
<dbReference type="Pfam" id="PF13847">
    <property type="entry name" value="Methyltransf_31"/>
    <property type="match status" value="1"/>
</dbReference>
<name>M1XL08_NATM8</name>
<dbReference type="PANTHER" id="PTHR43675:SF8">
    <property type="entry name" value="ARSENITE METHYLTRANSFERASE"/>
    <property type="match status" value="1"/>
</dbReference>
<dbReference type="InterPro" id="IPR029063">
    <property type="entry name" value="SAM-dependent_MTases_sf"/>
</dbReference>
<evidence type="ECO:0000256" key="5">
    <source>
        <dbReference type="ARBA" id="ARBA00034545"/>
    </source>
</evidence>